<dbReference type="HOGENOM" id="CLU_2199773_0_0_1"/>
<proteinExistence type="predicted"/>
<dbReference type="AlphaFoldDB" id="T1F9U7"/>
<dbReference type="KEGG" id="hro:HELRODRAFT_175896"/>
<dbReference type="EMBL" id="AMQM01005467">
    <property type="status" value="NOT_ANNOTATED_CDS"/>
    <property type="molecule type" value="Genomic_DNA"/>
</dbReference>
<protein>
    <submittedName>
        <fullName evidence="1 2">Uncharacterized protein</fullName>
    </submittedName>
</protein>
<dbReference type="RefSeq" id="XP_009021511.1">
    <property type="nucleotide sequence ID" value="XM_009023263.1"/>
</dbReference>
<name>T1F9U7_HELRO</name>
<reference evidence="2" key="3">
    <citation type="submission" date="2015-06" db="UniProtKB">
        <authorList>
            <consortium name="EnsemblMetazoa"/>
        </authorList>
    </citation>
    <scope>IDENTIFICATION</scope>
</reference>
<dbReference type="EMBL" id="KB096945">
    <property type="protein sequence ID" value="ESO00461.1"/>
    <property type="molecule type" value="Genomic_DNA"/>
</dbReference>
<reference evidence="1 3" key="2">
    <citation type="journal article" date="2013" name="Nature">
        <title>Insights into bilaterian evolution from three spiralian genomes.</title>
        <authorList>
            <person name="Simakov O."/>
            <person name="Marletaz F."/>
            <person name="Cho S.J."/>
            <person name="Edsinger-Gonzales E."/>
            <person name="Havlak P."/>
            <person name="Hellsten U."/>
            <person name="Kuo D.H."/>
            <person name="Larsson T."/>
            <person name="Lv J."/>
            <person name="Arendt D."/>
            <person name="Savage R."/>
            <person name="Osoegawa K."/>
            <person name="de Jong P."/>
            <person name="Grimwood J."/>
            <person name="Chapman J.A."/>
            <person name="Shapiro H."/>
            <person name="Aerts A."/>
            <person name="Otillar R.P."/>
            <person name="Terry A.Y."/>
            <person name="Boore J.L."/>
            <person name="Grigoriev I.V."/>
            <person name="Lindberg D.R."/>
            <person name="Seaver E.C."/>
            <person name="Weisblat D.A."/>
            <person name="Putnam N.H."/>
            <person name="Rokhsar D.S."/>
        </authorList>
    </citation>
    <scope>NUCLEOTIDE SEQUENCE</scope>
</reference>
<dbReference type="EnsemblMetazoa" id="HelroT175896">
    <property type="protein sequence ID" value="HelroP175896"/>
    <property type="gene ID" value="HelroG175896"/>
</dbReference>
<gene>
    <name evidence="2" type="primary">20205596</name>
    <name evidence="1" type="ORF">HELRODRAFT_175896</name>
</gene>
<sequence length="108" mass="11792">MLGTLTTGYSTGYIRNDLNDKKTVRSHSTTEIAPTPLSFSIDGRRSAIERTVTPVSFLRNESAGPASSKSRLSRRALTGLSFIWREGRSILFGSTNLGNLMVSKLKAN</sequence>
<dbReference type="Proteomes" id="UP000015101">
    <property type="component" value="Unassembled WGS sequence"/>
</dbReference>
<reference evidence="3" key="1">
    <citation type="submission" date="2012-12" db="EMBL/GenBank/DDBJ databases">
        <authorList>
            <person name="Hellsten U."/>
            <person name="Grimwood J."/>
            <person name="Chapman J.A."/>
            <person name="Shapiro H."/>
            <person name="Aerts A."/>
            <person name="Otillar R.P."/>
            <person name="Terry A.Y."/>
            <person name="Boore J.L."/>
            <person name="Simakov O."/>
            <person name="Marletaz F."/>
            <person name="Cho S.-J."/>
            <person name="Edsinger-Gonzales E."/>
            <person name="Havlak P."/>
            <person name="Kuo D.-H."/>
            <person name="Larsson T."/>
            <person name="Lv J."/>
            <person name="Arendt D."/>
            <person name="Savage R."/>
            <person name="Osoegawa K."/>
            <person name="de Jong P."/>
            <person name="Lindberg D.R."/>
            <person name="Seaver E.C."/>
            <person name="Weisblat D.A."/>
            <person name="Putnam N.H."/>
            <person name="Grigoriev I.V."/>
            <person name="Rokhsar D.S."/>
        </authorList>
    </citation>
    <scope>NUCLEOTIDE SEQUENCE</scope>
</reference>
<keyword evidence="3" id="KW-1185">Reference proteome</keyword>
<organism evidence="2 3">
    <name type="scientific">Helobdella robusta</name>
    <name type="common">Californian leech</name>
    <dbReference type="NCBI Taxonomy" id="6412"/>
    <lineage>
        <taxon>Eukaryota</taxon>
        <taxon>Metazoa</taxon>
        <taxon>Spiralia</taxon>
        <taxon>Lophotrochozoa</taxon>
        <taxon>Annelida</taxon>
        <taxon>Clitellata</taxon>
        <taxon>Hirudinea</taxon>
        <taxon>Rhynchobdellida</taxon>
        <taxon>Glossiphoniidae</taxon>
        <taxon>Helobdella</taxon>
    </lineage>
</organism>
<accession>T1F9U7</accession>
<evidence type="ECO:0000313" key="1">
    <source>
        <dbReference type="EMBL" id="ESO00461.1"/>
    </source>
</evidence>
<dbReference type="GeneID" id="20205596"/>
<evidence type="ECO:0000313" key="2">
    <source>
        <dbReference type="EnsemblMetazoa" id="HelroP175896"/>
    </source>
</evidence>
<evidence type="ECO:0000313" key="3">
    <source>
        <dbReference type="Proteomes" id="UP000015101"/>
    </source>
</evidence>
<dbReference type="CTD" id="20205596"/>
<dbReference type="InParanoid" id="T1F9U7"/>